<evidence type="ECO:0000256" key="1">
    <source>
        <dbReference type="SAM" id="MobiDB-lite"/>
    </source>
</evidence>
<dbReference type="InterPro" id="IPR036638">
    <property type="entry name" value="HLH_DNA-bd_sf"/>
</dbReference>
<feature type="compositionally biased region" description="Low complexity" evidence="1">
    <location>
        <begin position="271"/>
        <end position="292"/>
    </location>
</feature>
<dbReference type="Proteomes" id="UP000284842">
    <property type="component" value="Unassembled WGS sequence"/>
</dbReference>
<proteinExistence type="predicted"/>
<name>A0A409VX84_9AGAR</name>
<gene>
    <name evidence="2" type="ORF">CVT24_000551</name>
</gene>
<feature type="compositionally biased region" description="Gly residues" evidence="1">
    <location>
        <begin position="146"/>
        <end position="156"/>
    </location>
</feature>
<dbReference type="Gene3D" id="4.10.280.10">
    <property type="entry name" value="Helix-loop-helix DNA-binding domain"/>
    <property type="match status" value="1"/>
</dbReference>
<feature type="region of interest" description="Disordered" evidence="1">
    <location>
        <begin position="75"/>
        <end position="111"/>
    </location>
</feature>
<feature type="compositionally biased region" description="Low complexity" evidence="1">
    <location>
        <begin position="318"/>
        <end position="336"/>
    </location>
</feature>
<evidence type="ECO:0000313" key="3">
    <source>
        <dbReference type="Proteomes" id="UP000284842"/>
    </source>
</evidence>
<dbReference type="GO" id="GO:0046983">
    <property type="term" value="F:protein dimerization activity"/>
    <property type="evidence" value="ECO:0007669"/>
    <property type="project" value="InterPro"/>
</dbReference>
<accession>A0A409VX84</accession>
<sequence length="434" mass="47492">MQSLLSQAESSVIQSFLSSMDYTDDHAASLSASEWALFSAPPPEYTNNDDLLNPMANTENKDALMKATKDLMSLDSDRWSNNDSSMMNHQPQHQQHPHQQQHQQQQHQHFDSRGQLMTYPHQPLNHPSNHIHPHQNIQHGHVSFSQGGGAGGGGATQGTQDVFPFMHSKPQQQSMHYSMTMQPHPLSLSTLNTSSTDQPLSAGSSLTPTTPISPFAFPPSNHHHLSQQQHIQQQQQQQQLHHARHQQQSFQQQPPALQIQTRQNGHHNAHASPSTSSPPLSTLSASSSRSASVMSPNGAGPSSKQRRASPRTANGVHTGTISTNGNGNNNGSASGGQPKQTLLSPSQKKANHIQSEQKRRANIRRGYEALCETVPALREAIREEEEAERRMRAGIGPAPGARKKGRGKKGKDGDEKEKVDGRAGPRSENVVLSK</sequence>
<dbReference type="EMBL" id="NHTK01005937">
    <property type="protein sequence ID" value="PPQ70866.1"/>
    <property type="molecule type" value="Genomic_DNA"/>
</dbReference>
<feature type="compositionally biased region" description="Low complexity" evidence="1">
    <location>
        <begin position="89"/>
        <end position="107"/>
    </location>
</feature>
<evidence type="ECO:0000313" key="2">
    <source>
        <dbReference type="EMBL" id="PPQ70866.1"/>
    </source>
</evidence>
<dbReference type="SUPFAM" id="SSF47459">
    <property type="entry name" value="HLH, helix-loop-helix DNA-binding domain"/>
    <property type="match status" value="1"/>
</dbReference>
<keyword evidence="3" id="KW-1185">Reference proteome</keyword>
<evidence type="ECO:0008006" key="4">
    <source>
        <dbReference type="Google" id="ProtNLM"/>
    </source>
</evidence>
<feature type="compositionally biased region" description="Low complexity" evidence="1">
    <location>
        <begin position="226"/>
        <end position="263"/>
    </location>
</feature>
<feature type="region of interest" description="Disordered" evidence="1">
    <location>
        <begin position="383"/>
        <end position="434"/>
    </location>
</feature>
<feature type="non-terminal residue" evidence="2">
    <location>
        <position position="434"/>
    </location>
</feature>
<organism evidence="2 3">
    <name type="scientific">Panaeolus cyanescens</name>
    <dbReference type="NCBI Taxonomy" id="181874"/>
    <lineage>
        <taxon>Eukaryota</taxon>
        <taxon>Fungi</taxon>
        <taxon>Dikarya</taxon>
        <taxon>Basidiomycota</taxon>
        <taxon>Agaricomycotina</taxon>
        <taxon>Agaricomycetes</taxon>
        <taxon>Agaricomycetidae</taxon>
        <taxon>Agaricales</taxon>
        <taxon>Agaricineae</taxon>
        <taxon>Galeropsidaceae</taxon>
        <taxon>Panaeolus</taxon>
    </lineage>
</organism>
<protein>
    <recommendedName>
        <fullName evidence="4">BHLH domain-containing protein</fullName>
    </recommendedName>
</protein>
<feature type="region of interest" description="Disordered" evidence="1">
    <location>
        <begin position="184"/>
        <end position="361"/>
    </location>
</feature>
<feature type="compositionally biased region" description="Polar residues" evidence="1">
    <location>
        <begin position="197"/>
        <end position="212"/>
    </location>
</feature>
<dbReference type="OrthoDB" id="5778525at2759"/>
<feature type="compositionally biased region" description="Polar residues" evidence="1">
    <location>
        <begin position="337"/>
        <end position="354"/>
    </location>
</feature>
<feature type="compositionally biased region" description="Low complexity" evidence="1">
    <location>
        <begin position="186"/>
        <end position="196"/>
    </location>
</feature>
<dbReference type="AlphaFoldDB" id="A0A409VX84"/>
<dbReference type="InParanoid" id="A0A409VX84"/>
<feature type="region of interest" description="Disordered" evidence="1">
    <location>
        <begin position="131"/>
        <end position="162"/>
    </location>
</feature>
<dbReference type="STRING" id="181874.A0A409VX84"/>
<feature type="compositionally biased region" description="Basic and acidic residues" evidence="1">
    <location>
        <begin position="410"/>
        <end position="425"/>
    </location>
</feature>
<comment type="caution">
    <text evidence="2">The sequence shown here is derived from an EMBL/GenBank/DDBJ whole genome shotgun (WGS) entry which is preliminary data.</text>
</comment>
<reference evidence="2 3" key="1">
    <citation type="journal article" date="2018" name="Evol. Lett.">
        <title>Horizontal gene cluster transfer increased hallucinogenic mushroom diversity.</title>
        <authorList>
            <person name="Reynolds H.T."/>
            <person name="Vijayakumar V."/>
            <person name="Gluck-Thaler E."/>
            <person name="Korotkin H.B."/>
            <person name="Matheny P.B."/>
            <person name="Slot J.C."/>
        </authorList>
    </citation>
    <scope>NUCLEOTIDE SEQUENCE [LARGE SCALE GENOMIC DNA]</scope>
    <source>
        <strain evidence="2 3">2629</strain>
    </source>
</reference>